<evidence type="ECO:0000256" key="2">
    <source>
        <dbReference type="ARBA" id="ARBA00022723"/>
    </source>
</evidence>
<dbReference type="RefSeq" id="WP_263541245.1">
    <property type="nucleotide sequence ID" value="NZ_JAOVZO020000020.1"/>
</dbReference>
<evidence type="ECO:0000256" key="1">
    <source>
        <dbReference type="ARBA" id="ARBA00001961"/>
    </source>
</evidence>
<evidence type="ECO:0000256" key="3">
    <source>
        <dbReference type="ARBA" id="ARBA00022896"/>
    </source>
</evidence>
<dbReference type="Proteomes" id="UP001139971">
    <property type="component" value="Unassembled WGS sequence"/>
</dbReference>
<evidence type="ECO:0000256" key="4">
    <source>
        <dbReference type="ARBA" id="ARBA00022964"/>
    </source>
</evidence>
<keyword evidence="4" id="KW-0223">Dioxygenase</keyword>
<keyword evidence="5" id="KW-0560">Oxidoreductase</keyword>
<dbReference type="PANTHER" id="PTHR12907">
    <property type="entry name" value="EGL NINE HOMOLOG-RELATED"/>
    <property type="match status" value="1"/>
</dbReference>
<sequence length="194" mass="21633">MDIDAIAQALEAHSWCVVPDFLDKRLTTALAEECRAFDAGASLVPASTGRGAGRQRSALRGDRTRWFEPDCPTAAQADFFSRMDAVRVALNRRLLLGLEDLEAHYALYPPGAGYMRHLDRFRDDDARVMSAVAYLNGEWHDTDGGHLRLHLPDGPHDVVPRGGTLALFLSAEIEHEVLPASRERLSIAGWFRRR</sequence>
<proteinExistence type="predicted"/>
<dbReference type="GO" id="GO:0031418">
    <property type="term" value="F:L-ascorbic acid binding"/>
    <property type="evidence" value="ECO:0007669"/>
    <property type="project" value="UniProtKB-KW"/>
</dbReference>
<protein>
    <submittedName>
        <fullName evidence="8">2OG-Fe(II) oxygenase</fullName>
    </submittedName>
</protein>
<dbReference type="InterPro" id="IPR051559">
    <property type="entry name" value="HIF_prolyl_hydroxylases"/>
</dbReference>
<dbReference type="Pfam" id="PF13640">
    <property type="entry name" value="2OG-FeII_Oxy_3"/>
    <property type="match status" value="1"/>
</dbReference>
<evidence type="ECO:0000256" key="5">
    <source>
        <dbReference type="ARBA" id="ARBA00023002"/>
    </source>
</evidence>
<evidence type="ECO:0000313" key="9">
    <source>
        <dbReference type="Proteomes" id="UP001139971"/>
    </source>
</evidence>
<keyword evidence="6" id="KW-0408">Iron</keyword>
<dbReference type="GO" id="GO:0071456">
    <property type="term" value="P:cellular response to hypoxia"/>
    <property type="evidence" value="ECO:0007669"/>
    <property type="project" value="TreeGrafter"/>
</dbReference>
<dbReference type="Gene3D" id="2.60.120.620">
    <property type="entry name" value="q2cbj1_9rhob like domain"/>
    <property type="match status" value="1"/>
</dbReference>
<dbReference type="InterPro" id="IPR044862">
    <property type="entry name" value="Pro_4_hyd_alph_FE2OG_OXY"/>
</dbReference>
<name>A0A9X3YPP7_9GAMM</name>
<evidence type="ECO:0000256" key="6">
    <source>
        <dbReference type="ARBA" id="ARBA00023004"/>
    </source>
</evidence>
<feature type="domain" description="Fe2OG dioxygenase" evidence="7">
    <location>
        <begin position="97"/>
        <end position="193"/>
    </location>
</feature>
<gene>
    <name evidence="8" type="ORF">OD750_024470</name>
</gene>
<dbReference type="GO" id="GO:0008198">
    <property type="term" value="F:ferrous iron binding"/>
    <property type="evidence" value="ECO:0007669"/>
    <property type="project" value="TreeGrafter"/>
</dbReference>
<dbReference type="EMBL" id="JAOVZO020000020">
    <property type="protein sequence ID" value="MDC8015694.1"/>
    <property type="molecule type" value="Genomic_DNA"/>
</dbReference>
<comment type="cofactor">
    <cofactor evidence="1">
        <name>L-ascorbate</name>
        <dbReference type="ChEBI" id="CHEBI:38290"/>
    </cofactor>
</comment>
<keyword evidence="9" id="KW-1185">Reference proteome</keyword>
<comment type="caution">
    <text evidence="8">The sequence shown here is derived from an EMBL/GenBank/DDBJ whole genome shotgun (WGS) entry which is preliminary data.</text>
</comment>
<dbReference type="GO" id="GO:0031543">
    <property type="term" value="F:peptidyl-proline dioxygenase activity"/>
    <property type="evidence" value="ECO:0007669"/>
    <property type="project" value="TreeGrafter"/>
</dbReference>
<keyword evidence="2" id="KW-0479">Metal-binding</keyword>
<dbReference type="InterPro" id="IPR005123">
    <property type="entry name" value="Oxoglu/Fe-dep_dioxygenase_dom"/>
</dbReference>
<dbReference type="PANTHER" id="PTHR12907:SF26">
    <property type="entry name" value="HIF PROLYL HYDROXYLASE, ISOFORM C"/>
    <property type="match status" value="1"/>
</dbReference>
<evidence type="ECO:0000259" key="7">
    <source>
        <dbReference type="PROSITE" id="PS51471"/>
    </source>
</evidence>
<accession>A0A9X3YPP7</accession>
<reference evidence="8" key="1">
    <citation type="submission" date="2023-02" db="EMBL/GenBank/DDBJ databases">
        <title>Tahibacter soli sp. nov. isolated from soil.</title>
        <authorList>
            <person name="Baek J.H."/>
            <person name="Lee J.K."/>
            <person name="Choi D.G."/>
            <person name="Jeon C.O."/>
        </authorList>
    </citation>
    <scope>NUCLEOTIDE SEQUENCE</scope>
    <source>
        <strain evidence="8">BL</strain>
    </source>
</reference>
<dbReference type="InterPro" id="IPR006620">
    <property type="entry name" value="Pro_4_hyd_alph"/>
</dbReference>
<organism evidence="8 9">
    <name type="scientific">Tahibacter soli</name>
    <dbReference type="NCBI Taxonomy" id="2983605"/>
    <lineage>
        <taxon>Bacteria</taxon>
        <taxon>Pseudomonadati</taxon>
        <taxon>Pseudomonadota</taxon>
        <taxon>Gammaproteobacteria</taxon>
        <taxon>Lysobacterales</taxon>
        <taxon>Rhodanobacteraceae</taxon>
        <taxon>Tahibacter</taxon>
    </lineage>
</organism>
<dbReference type="AlphaFoldDB" id="A0A9X3YPP7"/>
<evidence type="ECO:0000313" key="8">
    <source>
        <dbReference type="EMBL" id="MDC8015694.1"/>
    </source>
</evidence>
<keyword evidence="3" id="KW-0847">Vitamin C</keyword>
<dbReference type="PROSITE" id="PS51471">
    <property type="entry name" value="FE2OG_OXY"/>
    <property type="match status" value="1"/>
</dbReference>
<dbReference type="SMART" id="SM00702">
    <property type="entry name" value="P4Hc"/>
    <property type="match status" value="1"/>
</dbReference>